<comment type="caution">
    <text evidence="1">The sequence shown here is derived from an EMBL/GenBank/DDBJ whole genome shotgun (WGS) entry which is preliminary data.</text>
</comment>
<reference evidence="1" key="1">
    <citation type="submission" date="2022-03" db="EMBL/GenBank/DDBJ databases">
        <authorList>
            <person name="Sayadi A."/>
        </authorList>
    </citation>
    <scope>NUCLEOTIDE SEQUENCE</scope>
</reference>
<gene>
    <name evidence="1" type="ORF">ACAOBT_LOCUS1291</name>
</gene>
<keyword evidence="2" id="KW-1185">Reference proteome</keyword>
<organism evidence="1 2">
    <name type="scientific">Acanthoscelides obtectus</name>
    <name type="common">Bean weevil</name>
    <name type="synonym">Bruchus obtectus</name>
    <dbReference type="NCBI Taxonomy" id="200917"/>
    <lineage>
        <taxon>Eukaryota</taxon>
        <taxon>Metazoa</taxon>
        <taxon>Ecdysozoa</taxon>
        <taxon>Arthropoda</taxon>
        <taxon>Hexapoda</taxon>
        <taxon>Insecta</taxon>
        <taxon>Pterygota</taxon>
        <taxon>Neoptera</taxon>
        <taxon>Endopterygota</taxon>
        <taxon>Coleoptera</taxon>
        <taxon>Polyphaga</taxon>
        <taxon>Cucujiformia</taxon>
        <taxon>Chrysomeloidea</taxon>
        <taxon>Chrysomelidae</taxon>
        <taxon>Bruchinae</taxon>
        <taxon>Bruchini</taxon>
        <taxon>Acanthoscelides</taxon>
    </lineage>
</organism>
<dbReference type="EMBL" id="CAKOFQ010006663">
    <property type="protein sequence ID" value="CAH1955858.1"/>
    <property type="molecule type" value="Genomic_DNA"/>
</dbReference>
<evidence type="ECO:0000313" key="1">
    <source>
        <dbReference type="EMBL" id="CAH1955858.1"/>
    </source>
</evidence>
<sequence length="100" mass="11842">MCREMCGRNWELYSRMSMRLYRRVVRPMITYGSSDIGAVLDRNLLLVCYKSMKWMSGRCWKMKTCMQHVLQEDASKDQRKCVACYVKISTEEGRKAAQKK</sequence>
<protein>
    <submittedName>
        <fullName evidence="1">Uncharacterized protein</fullName>
    </submittedName>
</protein>
<dbReference type="Proteomes" id="UP001152888">
    <property type="component" value="Unassembled WGS sequence"/>
</dbReference>
<name>A0A9P0JNM2_ACAOB</name>
<proteinExistence type="predicted"/>
<dbReference type="AlphaFoldDB" id="A0A9P0JNM2"/>
<dbReference type="OrthoDB" id="5576441at2759"/>
<evidence type="ECO:0000313" key="2">
    <source>
        <dbReference type="Proteomes" id="UP001152888"/>
    </source>
</evidence>
<accession>A0A9P0JNM2</accession>